<evidence type="ECO:0000259" key="3">
    <source>
        <dbReference type="SMART" id="SM00848"/>
    </source>
</evidence>
<dbReference type="Pfam" id="PF08246">
    <property type="entry name" value="Inhibitor_I29"/>
    <property type="match status" value="1"/>
</dbReference>
<feature type="signal peptide" evidence="2">
    <location>
        <begin position="1"/>
        <end position="19"/>
    </location>
</feature>
<feature type="transmembrane region" description="Helical" evidence="1">
    <location>
        <begin position="137"/>
        <end position="161"/>
    </location>
</feature>
<dbReference type="InterPro" id="IPR013201">
    <property type="entry name" value="Prot_inhib_I29"/>
</dbReference>
<feature type="chain" id="PRO_5035735678" description="Cathepsin propeptide inhibitor domain-containing protein" evidence="2">
    <location>
        <begin position="20"/>
        <end position="319"/>
    </location>
</feature>
<sequence>MKNIIAATLTTLLIGLGFYQVNLDTASDFERWTLKYGKIYYGNEKIYRQTIYYQNKQMIYQHNKRNDITYQMAENQFMTITNEEFIRLYLNTKSFEQLNDQDKVKRNNIHQSSEPINKENKKRSIDWRGLVNGNFMVLVYFLIAVLVLAIQIIMHQLLVMIHQIFGLFKHLLELVGENLDVQDQLQEILVVFQMMVTMCNCIIDLSQNHQAQNKNFTQSPNINHFNKKGLSKQNQIHKKDNLNSVLNAFLNYLSSDQVFSIYYHNKQLYLINILRINLFIKLNVQFCIKLIIMSLSILILELQQYTFESFNIIALFKLI</sequence>
<evidence type="ECO:0000313" key="4">
    <source>
        <dbReference type="EMBL" id="CAD8156830.1"/>
    </source>
</evidence>
<organism evidence="4 5">
    <name type="scientific">Paramecium pentaurelia</name>
    <dbReference type="NCBI Taxonomy" id="43138"/>
    <lineage>
        <taxon>Eukaryota</taxon>
        <taxon>Sar</taxon>
        <taxon>Alveolata</taxon>
        <taxon>Ciliophora</taxon>
        <taxon>Intramacronucleata</taxon>
        <taxon>Oligohymenophorea</taxon>
        <taxon>Peniculida</taxon>
        <taxon>Parameciidae</taxon>
        <taxon>Paramecium</taxon>
    </lineage>
</organism>
<dbReference type="EMBL" id="CAJJDO010000029">
    <property type="protein sequence ID" value="CAD8156830.1"/>
    <property type="molecule type" value="Genomic_DNA"/>
</dbReference>
<evidence type="ECO:0000313" key="5">
    <source>
        <dbReference type="Proteomes" id="UP000689195"/>
    </source>
</evidence>
<dbReference type="Proteomes" id="UP000689195">
    <property type="component" value="Unassembled WGS sequence"/>
</dbReference>
<keyword evidence="2" id="KW-0732">Signal</keyword>
<keyword evidence="1" id="KW-0812">Transmembrane</keyword>
<name>A0A8S1TXD3_9CILI</name>
<dbReference type="AlphaFoldDB" id="A0A8S1TXD3"/>
<dbReference type="SMART" id="SM00848">
    <property type="entry name" value="Inhibitor_I29"/>
    <property type="match status" value="1"/>
</dbReference>
<evidence type="ECO:0000256" key="2">
    <source>
        <dbReference type="SAM" id="SignalP"/>
    </source>
</evidence>
<evidence type="ECO:0000256" key="1">
    <source>
        <dbReference type="SAM" id="Phobius"/>
    </source>
</evidence>
<feature type="domain" description="Cathepsin propeptide inhibitor" evidence="3">
    <location>
        <begin position="29"/>
        <end position="85"/>
    </location>
</feature>
<dbReference type="OrthoDB" id="387093at2759"/>
<accession>A0A8S1TXD3</accession>
<gene>
    <name evidence="4" type="ORF">PPENT_87.1.T0290190</name>
</gene>
<protein>
    <recommendedName>
        <fullName evidence="3">Cathepsin propeptide inhibitor domain-containing protein</fullName>
    </recommendedName>
</protein>
<keyword evidence="1" id="KW-1133">Transmembrane helix</keyword>
<comment type="caution">
    <text evidence="4">The sequence shown here is derived from an EMBL/GenBank/DDBJ whole genome shotgun (WGS) entry which is preliminary data.</text>
</comment>
<reference evidence="4" key="1">
    <citation type="submission" date="2021-01" db="EMBL/GenBank/DDBJ databases">
        <authorList>
            <consortium name="Genoscope - CEA"/>
            <person name="William W."/>
        </authorList>
    </citation>
    <scope>NUCLEOTIDE SEQUENCE</scope>
</reference>
<proteinExistence type="predicted"/>
<keyword evidence="5" id="KW-1185">Reference proteome</keyword>
<keyword evidence="1" id="KW-0472">Membrane</keyword>